<dbReference type="Gene3D" id="3.40.50.1100">
    <property type="match status" value="2"/>
</dbReference>
<keyword evidence="4" id="KW-0456">Lyase</keyword>
<evidence type="ECO:0000313" key="7">
    <source>
        <dbReference type="Proteomes" id="UP001160390"/>
    </source>
</evidence>
<keyword evidence="7" id="KW-1185">Reference proteome</keyword>
<dbReference type="PANTHER" id="PTHR43050">
    <property type="entry name" value="SERINE / THREONINE RACEMASE FAMILY MEMBER"/>
    <property type="match status" value="1"/>
</dbReference>
<reference evidence="6" key="1">
    <citation type="submission" date="2023-01" db="EMBL/GenBank/DDBJ databases">
        <authorList>
            <person name="Piombo E."/>
        </authorList>
    </citation>
    <scope>NUCLEOTIDE SEQUENCE</scope>
</reference>
<sequence>MADLSTCPPLSRESVIEARARIVAHVHVTPLLTAQSIDSIASVPQSEEALKGTQWEGLPPANPRIHFFFKCENLQRIGAFKARGGFNSLLRYQQETLKDAEASKDWKERGVVTHSSGNHAQAVALAARDLGIKARIVMPLVSMPNKIAAAEAYGAELVFSGYTLQEREAAVSDIVEKTGARFVPPFNHPDVLLGQGTLGLELQEQARSILDQTPEAGRLHAVILPCGGGGLLSGVATSCIGTGIKVFGAEPSYQGADDCRRGLAAGKRIDRVRSLTIADGLRTSVGEIPWSVISDRTKVAGVYAVTDEQIKKALRIVLERLKVVVEPSSAVPLAVALFNEDFRTMVEREASGGVFNLAVVFSGGNINLDAIGDLVREES</sequence>
<dbReference type="AlphaFoldDB" id="A0AA35LU41"/>
<organism evidence="6 7">
    <name type="scientific">Clonostachys chloroleuca</name>
    <dbReference type="NCBI Taxonomy" id="1926264"/>
    <lineage>
        <taxon>Eukaryota</taxon>
        <taxon>Fungi</taxon>
        <taxon>Dikarya</taxon>
        <taxon>Ascomycota</taxon>
        <taxon>Pezizomycotina</taxon>
        <taxon>Sordariomycetes</taxon>
        <taxon>Hypocreomycetidae</taxon>
        <taxon>Hypocreales</taxon>
        <taxon>Bionectriaceae</taxon>
        <taxon>Clonostachys</taxon>
    </lineage>
</organism>
<name>A0AA35LU41_9HYPO</name>
<dbReference type="GO" id="GO:0030170">
    <property type="term" value="F:pyridoxal phosphate binding"/>
    <property type="evidence" value="ECO:0007669"/>
    <property type="project" value="TreeGrafter"/>
</dbReference>
<dbReference type="CDD" id="cd01562">
    <property type="entry name" value="Thr-dehyd"/>
    <property type="match status" value="1"/>
</dbReference>
<dbReference type="Pfam" id="PF00291">
    <property type="entry name" value="PALP"/>
    <property type="match status" value="1"/>
</dbReference>
<dbReference type="GO" id="GO:0008721">
    <property type="term" value="F:D-serine ammonia-lyase activity"/>
    <property type="evidence" value="ECO:0007669"/>
    <property type="project" value="TreeGrafter"/>
</dbReference>
<keyword evidence="3" id="KW-0663">Pyridoxal phosphate</keyword>
<dbReference type="PANTHER" id="PTHR43050:SF1">
    <property type="entry name" value="SERINE RACEMASE"/>
    <property type="match status" value="1"/>
</dbReference>
<comment type="similarity">
    <text evidence="2">Belongs to the serine/threonine dehydratase family.</text>
</comment>
<comment type="caution">
    <text evidence="6">The sequence shown here is derived from an EMBL/GenBank/DDBJ whole genome shotgun (WGS) entry which is preliminary data.</text>
</comment>
<dbReference type="GO" id="GO:0005524">
    <property type="term" value="F:ATP binding"/>
    <property type="evidence" value="ECO:0007669"/>
    <property type="project" value="TreeGrafter"/>
</dbReference>
<dbReference type="Proteomes" id="UP001160390">
    <property type="component" value="Unassembled WGS sequence"/>
</dbReference>
<gene>
    <name evidence="6" type="ORF">CCHLO57077_00018159</name>
</gene>
<dbReference type="EMBL" id="CABFNP030000670">
    <property type="protein sequence ID" value="CAI6077182.1"/>
    <property type="molecule type" value="Genomic_DNA"/>
</dbReference>
<dbReference type="GO" id="GO:0018114">
    <property type="term" value="F:threonine racemase activity"/>
    <property type="evidence" value="ECO:0007669"/>
    <property type="project" value="TreeGrafter"/>
</dbReference>
<dbReference type="InterPro" id="IPR001926">
    <property type="entry name" value="TrpB-like_PALP"/>
</dbReference>
<accession>A0AA35LU41</accession>
<evidence type="ECO:0000256" key="4">
    <source>
        <dbReference type="ARBA" id="ARBA00023239"/>
    </source>
</evidence>
<dbReference type="FunFam" id="3.40.50.1100:FF:000005">
    <property type="entry name" value="Threonine dehydratase catabolic"/>
    <property type="match status" value="1"/>
</dbReference>
<feature type="domain" description="Tryptophan synthase beta chain-like PALP" evidence="5">
    <location>
        <begin position="65"/>
        <end position="337"/>
    </location>
</feature>
<comment type="cofactor">
    <cofactor evidence="1">
        <name>pyridoxal 5'-phosphate</name>
        <dbReference type="ChEBI" id="CHEBI:597326"/>
    </cofactor>
</comment>
<evidence type="ECO:0000259" key="5">
    <source>
        <dbReference type="Pfam" id="PF00291"/>
    </source>
</evidence>
<evidence type="ECO:0000256" key="3">
    <source>
        <dbReference type="ARBA" id="ARBA00022898"/>
    </source>
</evidence>
<dbReference type="GO" id="GO:0003941">
    <property type="term" value="F:L-serine ammonia-lyase activity"/>
    <property type="evidence" value="ECO:0007669"/>
    <property type="project" value="TreeGrafter"/>
</dbReference>
<evidence type="ECO:0000256" key="2">
    <source>
        <dbReference type="ARBA" id="ARBA00010869"/>
    </source>
</evidence>
<evidence type="ECO:0000256" key="1">
    <source>
        <dbReference type="ARBA" id="ARBA00001933"/>
    </source>
</evidence>
<dbReference type="GO" id="GO:0000287">
    <property type="term" value="F:magnesium ion binding"/>
    <property type="evidence" value="ECO:0007669"/>
    <property type="project" value="TreeGrafter"/>
</dbReference>
<proteinExistence type="inferred from homology"/>
<evidence type="ECO:0000313" key="6">
    <source>
        <dbReference type="EMBL" id="CAI6077182.1"/>
    </source>
</evidence>
<dbReference type="GO" id="GO:0030378">
    <property type="term" value="F:serine racemase activity"/>
    <property type="evidence" value="ECO:0007669"/>
    <property type="project" value="TreeGrafter"/>
</dbReference>
<dbReference type="InterPro" id="IPR036052">
    <property type="entry name" value="TrpB-like_PALP_sf"/>
</dbReference>
<dbReference type="SUPFAM" id="SSF53686">
    <property type="entry name" value="Tryptophan synthase beta subunit-like PLP-dependent enzymes"/>
    <property type="match status" value="1"/>
</dbReference>
<protein>
    <recommendedName>
        <fullName evidence="5">Tryptophan synthase beta chain-like PALP domain-containing protein</fullName>
    </recommendedName>
</protein>